<proteinExistence type="predicted"/>
<dbReference type="InterPro" id="IPR029058">
    <property type="entry name" value="AB_hydrolase_fold"/>
</dbReference>
<reference evidence="2" key="1">
    <citation type="submission" date="2020-01" db="EMBL/GenBank/DDBJ databases">
        <authorList>
            <person name="Meier V. D."/>
            <person name="Meier V D."/>
        </authorList>
    </citation>
    <scope>NUCLEOTIDE SEQUENCE</scope>
    <source>
        <strain evidence="2">HLG_WM_MAG_08</strain>
    </source>
</reference>
<sequence>MKKNILSLLLPLLTLVFTPGLAWAKTIVMIPGFQAQGMDWRFNQVTPMLQANGWVDGGNYTMTTAGIANGTQLRGRPEDIMFTLNLPTAAAIATQAAILNNYLKLIYQRRREPLVLVGHSAGGVVARHWLVTSAQVPVEALVTIATPHTGTPMAELTRVLLSNTDILNLVNKLGFKHLADAKSLLADLQQEKPGNYLYWLNHQPHPAIRYAAIVRSSDQPESMDFIVPAYSQDMNHVYAIKDRAERWNSTDSHFLSANDGHLLAAIMDY</sequence>
<dbReference type="InterPro" id="IPR012908">
    <property type="entry name" value="PGAP1-ab_dom-like"/>
</dbReference>
<organism evidence="2">
    <name type="scientific">uncultured Thiotrichaceae bacterium</name>
    <dbReference type="NCBI Taxonomy" id="298394"/>
    <lineage>
        <taxon>Bacteria</taxon>
        <taxon>Pseudomonadati</taxon>
        <taxon>Pseudomonadota</taxon>
        <taxon>Gammaproteobacteria</taxon>
        <taxon>Thiotrichales</taxon>
        <taxon>Thiotrichaceae</taxon>
        <taxon>environmental samples</taxon>
    </lineage>
</organism>
<evidence type="ECO:0000313" key="2">
    <source>
        <dbReference type="EMBL" id="CAA6819045.1"/>
    </source>
</evidence>
<feature type="non-terminal residue" evidence="2">
    <location>
        <position position="269"/>
    </location>
</feature>
<feature type="domain" description="GPI inositol-deacylase PGAP1-like alpha/beta" evidence="1">
    <location>
        <begin position="101"/>
        <end position="155"/>
    </location>
</feature>
<dbReference type="AlphaFoldDB" id="A0A6S6TIB3"/>
<dbReference type="SUPFAM" id="SSF53474">
    <property type="entry name" value="alpha/beta-Hydrolases"/>
    <property type="match status" value="1"/>
</dbReference>
<name>A0A6S6TIB3_9GAMM</name>
<protein>
    <recommendedName>
        <fullName evidence="1">GPI inositol-deacylase PGAP1-like alpha/beta domain-containing protein</fullName>
    </recommendedName>
</protein>
<dbReference type="Pfam" id="PF07819">
    <property type="entry name" value="PGAP1"/>
    <property type="match status" value="1"/>
</dbReference>
<dbReference type="EMBL" id="CACVAV010000296">
    <property type="protein sequence ID" value="CAA6819045.1"/>
    <property type="molecule type" value="Genomic_DNA"/>
</dbReference>
<accession>A0A6S6TIB3</accession>
<dbReference type="Gene3D" id="3.40.50.1820">
    <property type="entry name" value="alpha/beta hydrolase"/>
    <property type="match status" value="1"/>
</dbReference>
<dbReference type="GO" id="GO:0016788">
    <property type="term" value="F:hydrolase activity, acting on ester bonds"/>
    <property type="evidence" value="ECO:0007669"/>
    <property type="project" value="InterPro"/>
</dbReference>
<gene>
    <name evidence="2" type="ORF">HELGO_WM51271</name>
</gene>
<evidence type="ECO:0000259" key="1">
    <source>
        <dbReference type="Pfam" id="PF07819"/>
    </source>
</evidence>